<evidence type="ECO:0000313" key="3">
    <source>
        <dbReference type="Proteomes" id="UP000198345"/>
    </source>
</evidence>
<dbReference type="InterPro" id="IPR025272">
    <property type="entry name" value="SocA_Panacea"/>
</dbReference>
<gene>
    <name evidence="2" type="ORF">B0A66_00585</name>
</gene>
<dbReference type="InterPro" id="IPR001387">
    <property type="entry name" value="Cro/C1-type_HTH"/>
</dbReference>
<organism evidence="2 3">
    <name type="scientific">Flavobacterium hercynium</name>
    <dbReference type="NCBI Taxonomy" id="387094"/>
    <lineage>
        <taxon>Bacteria</taxon>
        <taxon>Pseudomonadati</taxon>
        <taxon>Bacteroidota</taxon>
        <taxon>Flavobacteriia</taxon>
        <taxon>Flavobacteriales</taxon>
        <taxon>Flavobacteriaceae</taxon>
        <taxon>Flavobacterium</taxon>
    </lineage>
</organism>
<name>A0A226HP63_9FLAO</name>
<proteinExistence type="predicted"/>
<dbReference type="Pfam" id="PF13274">
    <property type="entry name" value="SocA_Panacea"/>
    <property type="match status" value="1"/>
</dbReference>
<accession>A0A226HP63</accession>
<dbReference type="Gene3D" id="1.10.260.40">
    <property type="entry name" value="lambda repressor-like DNA-binding domains"/>
    <property type="match status" value="1"/>
</dbReference>
<dbReference type="RefSeq" id="WP_089047907.1">
    <property type="nucleotide sequence ID" value="NZ_FXTV01000001.1"/>
</dbReference>
<sequence>MKSPITGKEMTLKTSKSSVVFRKEEFEYLHLAYYCQDTDEQFTTTELDELNLNQVYNQYRSKHNILFADEILCIREKYGLSANKMSQILGFGANSYRNYEKGEVPSMANANLIQTISNNSNVFRDLVLRSSDLEEQERNKVLVKIDAAIDLEDESKDENKFVSMLFGNMLPDAFSGYRKPNIHKLSEMVVYFTEKLHPTVTMMNKLLFYADFLNYKKSAYSISGARYMAHNYGPVPVRFHGIFDYMTNKKIVELQTENFGEFTGEKFILPVTKNFNSELFNDIELESLKDVTAKFKNCNATDIKEISHEERAWIENEKEKNNINYNYGFDLIHV</sequence>
<evidence type="ECO:0000313" key="2">
    <source>
        <dbReference type="EMBL" id="OXA96109.1"/>
    </source>
</evidence>
<dbReference type="InterPro" id="IPR010982">
    <property type="entry name" value="Lambda_DNA-bd_dom_sf"/>
</dbReference>
<evidence type="ECO:0000259" key="1">
    <source>
        <dbReference type="Pfam" id="PF13274"/>
    </source>
</evidence>
<dbReference type="InterPro" id="IPR022452">
    <property type="entry name" value="MqsA"/>
</dbReference>
<dbReference type="GO" id="GO:0003677">
    <property type="term" value="F:DNA binding"/>
    <property type="evidence" value="ECO:0007669"/>
    <property type="project" value="InterPro"/>
</dbReference>
<reference evidence="2 3" key="1">
    <citation type="submission" date="2016-11" db="EMBL/GenBank/DDBJ databases">
        <title>Whole genomes of Flavobacteriaceae.</title>
        <authorList>
            <person name="Stine C."/>
            <person name="Li C."/>
            <person name="Tadesse D."/>
        </authorList>
    </citation>
    <scope>NUCLEOTIDE SEQUENCE [LARGE SCALE GENOMIC DNA]</scope>
    <source>
        <strain evidence="2 3">DSM 18292</strain>
    </source>
</reference>
<dbReference type="Proteomes" id="UP000198345">
    <property type="component" value="Unassembled WGS sequence"/>
</dbReference>
<comment type="caution">
    <text evidence="2">The sequence shown here is derived from an EMBL/GenBank/DDBJ whole genome shotgun (WGS) entry which is preliminary data.</text>
</comment>
<keyword evidence="3" id="KW-1185">Reference proteome</keyword>
<dbReference type="EMBL" id="MUGW01000002">
    <property type="protein sequence ID" value="OXA96109.1"/>
    <property type="molecule type" value="Genomic_DNA"/>
</dbReference>
<protein>
    <recommendedName>
        <fullName evidence="1">Antitoxin SocA-like Panacea domain-containing protein</fullName>
    </recommendedName>
</protein>
<feature type="domain" description="Antitoxin SocA-like Panacea" evidence="1">
    <location>
        <begin position="204"/>
        <end position="313"/>
    </location>
</feature>
<dbReference type="CDD" id="cd00093">
    <property type="entry name" value="HTH_XRE"/>
    <property type="match status" value="1"/>
</dbReference>
<dbReference type="OrthoDB" id="9804491at2"/>
<dbReference type="NCBIfam" id="TIGR03830">
    <property type="entry name" value="CxxCG_CxxCG_HTH"/>
    <property type="match status" value="1"/>
</dbReference>
<dbReference type="AlphaFoldDB" id="A0A226HP63"/>